<comment type="caution">
    <text evidence="1">The sequence shown here is derived from an EMBL/GenBank/DDBJ whole genome shotgun (WGS) entry which is preliminary data.</text>
</comment>
<reference evidence="1 2" key="1">
    <citation type="submission" date="2020-09" db="EMBL/GenBank/DDBJ databases">
        <title>De no assembly of potato wild relative species, Solanum commersonii.</title>
        <authorList>
            <person name="Cho K."/>
        </authorList>
    </citation>
    <scope>NUCLEOTIDE SEQUENCE [LARGE SCALE GENOMIC DNA]</scope>
    <source>
        <strain evidence="1">LZ3.2</strain>
        <tissue evidence="1">Leaf</tissue>
    </source>
</reference>
<evidence type="ECO:0000313" key="2">
    <source>
        <dbReference type="Proteomes" id="UP000824120"/>
    </source>
</evidence>
<accession>A0A9J5WAJ6</accession>
<dbReference type="AlphaFoldDB" id="A0A9J5WAJ6"/>
<organism evidence="1 2">
    <name type="scientific">Solanum commersonii</name>
    <name type="common">Commerson's wild potato</name>
    <name type="synonym">Commerson's nightshade</name>
    <dbReference type="NCBI Taxonomy" id="4109"/>
    <lineage>
        <taxon>Eukaryota</taxon>
        <taxon>Viridiplantae</taxon>
        <taxon>Streptophyta</taxon>
        <taxon>Embryophyta</taxon>
        <taxon>Tracheophyta</taxon>
        <taxon>Spermatophyta</taxon>
        <taxon>Magnoliopsida</taxon>
        <taxon>eudicotyledons</taxon>
        <taxon>Gunneridae</taxon>
        <taxon>Pentapetalae</taxon>
        <taxon>asterids</taxon>
        <taxon>lamiids</taxon>
        <taxon>Solanales</taxon>
        <taxon>Solanaceae</taxon>
        <taxon>Solanoideae</taxon>
        <taxon>Solaneae</taxon>
        <taxon>Solanum</taxon>
    </lineage>
</organism>
<keyword evidence="2" id="KW-1185">Reference proteome</keyword>
<evidence type="ECO:0000313" key="1">
    <source>
        <dbReference type="EMBL" id="KAG5572120.1"/>
    </source>
</evidence>
<dbReference type="Proteomes" id="UP000824120">
    <property type="component" value="Chromosome 12"/>
</dbReference>
<dbReference type="EMBL" id="JACXVP010000012">
    <property type="protein sequence ID" value="KAG5572120.1"/>
    <property type="molecule type" value="Genomic_DNA"/>
</dbReference>
<proteinExistence type="predicted"/>
<name>A0A9J5WAJ6_SOLCO</name>
<sequence>MEIPHPTTNKKQFFLKCNKISKKSIKERQRGRVSVLRVTSTLPNPLGAAMDVSISDVWITNYTIFSCRSGRYPYMLSSLTSIFSSSVSASDSSTIMPSLCTIPVEYEGITEVSRASTSSIASNSEVKYTDLR</sequence>
<protein>
    <submittedName>
        <fullName evidence="1">Uncharacterized protein</fullName>
    </submittedName>
</protein>
<gene>
    <name evidence="1" type="ORF">H5410_061886</name>
</gene>